<evidence type="ECO:0000313" key="1">
    <source>
        <dbReference type="EMBL" id="VDP15336.1"/>
    </source>
</evidence>
<dbReference type="EMBL" id="UZAM01011251">
    <property type="protein sequence ID" value="VDP15336.1"/>
    <property type="molecule type" value="Genomic_DNA"/>
</dbReference>
<accession>A0A183IWV0</accession>
<name>A0A183IWV0_9BILA</name>
<protein>
    <submittedName>
        <fullName evidence="1 3">Uncharacterized protein</fullName>
    </submittedName>
</protein>
<dbReference type="Proteomes" id="UP000270296">
    <property type="component" value="Unassembled WGS sequence"/>
</dbReference>
<evidence type="ECO:0000313" key="3">
    <source>
        <dbReference type="WBParaSite" id="SBAD_0000839801-mRNA-1"/>
    </source>
</evidence>
<evidence type="ECO:0000313" key="2">
    <source>
        <dbReference type="Proteomes" id="UP000270296"/>
    </source>
</evidence>
<keyword evidence="2" id="KW-1185">Reference proteome</keyword>
<dbReference type="WBParaSite" id="SBAD_0000839801-mRNA-1">
    <property type="protein sequence ID" value="SBAD_0000839801-mRNA-1"/>
    <property type="gene ID" value="SBAD_0000839801"/>
</dbReference>
<organism evidence="3">
    <name type="scientific">Soboliphyme baturini</name>
    <dbReference type="NCBI Taxonomy" id="241478"/>
    <lineage>
        <taxon>Eukaryota</taxon>
        <taxon>Metazoa</taxon>
        <taxon>Ecdysozoa</taxon>
        <taxon>Nematoda</taxon>
        <taxon>Enoplea</taxon>
        <taxon>Dorylaimia</taxon>
        <taxon>Dioctophymatida</taxon>
        <taxon>Dioctophymatoidea</taxon>
        <taxon>Soboliphymatidae</taxon>
        <taxon>Soboliphyme</taxon>
    </lineage>
</organism>
<gene>
    <name evidence="1" type="ORF">SBAD_LOCUS8097</name>
</gene>
<reference evidence="1 2" key="2">
    <citation type="submission" date="2018-11" db="EMBL/GenBank/DDBJ databases">
        <authorList>
            <consortium name="Pathogen Informatics"/>
        </authorList>
    </citation>
    <scope>NUCLEOTIDE SEQUENCE [LARGE SCALE GENOMIC DNA]</scope>
</reference>
<sequence>MSQSKLSLQYPLFIPSDMRIMTQPKSLIDVDVTTNYDHDASPPLEKSYVSHWRQRGLRNVRPPLRVRSPGCSKRRGPHEVCHLQLTSHRVCAHMSINTLHRATTKETECGEELGGLFLQTMLHGCSMKEAV</sequence>
<reference evidence="3" key="1">
    <citation type="submission" date="2016-06" db="UniProtKB">
        <authorList>
            <consortium name="WormBaseParasite"/>
        </authorList>
    </citation>
    <scope>IDENTIFICATION</scope>
</reference>
<proteinExistence type="predicted"/>
<dbReference type="AlphaFoldDB" id="A0A183IWV0"/>